<gene>
    <name evidence="2" type="ORF">SAMN05216464_11762</name>
</gene>
<keyword evidence="3" id="KW-1185">Reference proteome</keyword>
<feature type="region of interest" description="Disordered" evidence="1">
    <location>
        <begin position="1"/>
        <end position="20"/>
    </location>
</feature>
<accession>A0A1G7KTE6</accession>
<dbReference type="Proteomes" id="UP000199072">
    <property type="component" value="Unassembled WGS sequence"/>
</dbReference>
<evidence type="ECO:0000313" key="3">
    <source>
        <dbReference type="Proteomes" id="UP000199072"/>
    </source>
</evidence>
<evidence type="ECO:0000256" key="1">
    <source>
        <dbReference type="SAM" id="MobiDB-lite"/>
    </source>
</evidence>
<evidence type="ECO:0000313" key="2">
    <source>
        <dbReference type="EMBL" id="SDF39999.1"/>
    </source>
</evidence>
<dbReference type="STRING" id="1391627.SAMN05216464_11762"/>
<sequence>MRLHREEASQTQEHFNHSLQTTGVGKTEFYKKFVISIEPGRVKAWREGEIFCGMQSSKSIAHKISHSFLVSK</sequence>
<organism evidence="2 3">
    <name type="scientific">Mucilaginibacter pineti</name>
    <dbReference type="NCBI Taxonomy" id="1391627"/>
    <lineage>
        <taxon>Bacteria</taxon>
        <taxon>Pseudomonadati</taxon>
        <taxon>Bacteroidota</taxon>
        <taxon>Sphingobacteriia</taxon>
        <taxon>Sphingobacteriales</taxon>
        <taxon>Sphingobacteriaceae</taxon>
        <taxon>Mucilaginibacter</taxon>
    </lineage>
</organism>
<dbReference type="AlphaFoldDB" id="A0A1G7KTE6"/>
<name>A0A1G7KTE6_9SPHI</name>
<reference evidence="2 3" key="1">
    <citation type="submission" date="2016-10" db="EMBL/GenBank/DDBJ databases">
        <authorList>
            <person name="de Groot N.N."/>
        </authorList>
    </citation>
    <scope>NUCLEOTIDE SEQUENCE [LARGE SCALE GENOMIC DNA]</scope>
    <source>
        <strain evidence="2 3">47C3B</strain>
    </source>
</reference>
<dbReference type="EMBL" id="FNAI01000017">
    <property type="protein sequence ID" value="SDF39999.1"/>
    <property type="molecule type" value="Genomic_DNA"/>
</dbReference>
<protein>
    <submittedName>
        <fullName evidence="2">Uncharacterized protein</fullName>
    </submittedName>
</protein>
<feature type="compositionally biased region" description="Polar residues" evidence="1">
    <location>
        <begin position="9"/>
        <end position="20"/>
    </location>
</feature>
<proteinExistence type="predicted"/>